<dbReference type="AlphaFoldDB" id="A0A1G7KZB2"/>
<name>A0A1G7KZB2_9PSEU</name>
<organism evidence="1 2">
    <name type="scientific">Lentzea fradiae</name>
    <dbReference type="NCBI Taxonomy" id="200378"/>
    <lineage>
        <taxon>Bacteria</taxon>
        <taxon>Bacillati</taxon>
        <taxon>Actinomycetota</taxon>
        <taxon>Actinomycetes</taxon>
        <taxon>Pseudonocardiales</taxon>
        <taxon>Pseudonocardiaceae</taxon>
        <taxon>Lentzea</taxon>
    </lineage>
</organism>
<dbReference type="GO" id="GO:0004497">
    <property type="term" value="F:monooxygenase activity"/>
    <property type="evidence" value="ECO:0007669"/>
    <property type="project" value="UniProtKB-KW"/>
</dbReference>
<dbReference type="Proteomes" id="UP000199623">
    <property type="component" value="Unassembled WGS sequence"/>
</dbReference>
<reference evidence="2" key="1">
    <citation type="submission" date="2016-10" db="EMBL/GenBank/DDBJ databases">
        <authorList>
            <person name="Varghese N."/>
            <person name="Submissions S."/>
        </authorList>
    </citation>
    <scope>NUCLEOTIDE SEQUENCE [LARGE SCALE GENOMIC DNA]</scope>
    <source>
        <strain evidence="2">CGMCC 4.3506</strain>
    </source>
</reference>
<dbReference type="SUPFAM" id="SSF54909">
    <property type="entry name" value="Dimeric alpha+beta barrel"/>
    <property type="match status" value="1"/>
</dbReference>
<evidence type="ECO:0000313" key="2">
    <source>
        <dbReference type="Proteomes" id="UP000199623"/>
    </source>
</evidence>
<keyword evidence="1" id="KW-0560">Oxidoreductase</keyword>
<evidence type="ECO:0000313" key="1">
    <source>
        <dbReference type="EMBL" id="SDF42436.1"/>
    </source>
</evidence>
<dbReference type="STRING" id="200378.SAMN05216553_101572"/>
<dbReference type="Gene3D" id="3.30.70.100">
    <property type="match status" value="1"/>
</dbReference>
<dbReference type="EMBL" id="FNCC01000001">
    <property type="protein sequence ID" value="SDF42436.1"/>
    <property type="molecule type" value="Genomic_DNA"/>
</dbReference>
<sequence>MALKLGVLALLTAEKGKEAELAAFLKSGRDVVEDEPGTKVWYGFQVDESTFGIFDAFDDEEARQAHLTGKIPAALSEVASGLLATAPDIRAVDVLTFKHTA</sequence>
<dbReference type="RefSeq" id="WP_090045170.1">
    <property type="nucleotide sequence ID" value="NZ_FNCC01000001.1"/>
</dbReference>
<accession>A0A1G7KZB2</accession>
<gene>
    <name evidence="1" type="ORF">SAMN05216553_101572</name>
</gene>
<keyword evidence="2" id="KW-1185">Reference proteome</keyword>
<dbReference type="OrthoDB" id="9804891at2"/>
<keyword evidence="1" id="KW-0503">Monooxygenase</keyword>
<protein>
    <submittedName>
        <fullName evidence="1">Quinol monooxygenase YgiN</fullName>
    </submittedName>
</protein>
<proteinExistence type="predicted"/>
<dbReference type="InterPro" id="IPR011008">
    <property type="entry name" value="Dimeric_a/b-barrel"/>
</dbReference>